<proteinExistence type="predicted"/>
<evidence type="ECO:0000256" key="3">
    <source>
        <dbReference type="ARBA" id="ARBA00023163"/>
    </source>
</evidence>
<keyword evidence="3" id="KW-0804">Transcription</keyword>
<protein>
    <recommendedName>
        <fullName evidence="6">GntR C-terminal domain-containing protein</fullName>
    </recommendedName>
</protein>
<evidence type="ECO:0000313" key="4">
    <source>
        <dbReference type="EMBL" id="NKX50715.1"/>
    </source>
</evidence>
<evidence type="ECO:0000313" key="5">
    <source>
        <dbReference type="Proteomes" id="UP000523795"/>
    </source>
</evidence>
<evidence type="ECO:0008006" key="6">
    <source>
        <dbReference type="Google" id="ProtNLM"/>
    </source>
</evidence>
<dbReference type="SUPFAM" id="SSF48008">
    <property type="entry name" value="GntR ligand-binding domain-like"/>
    <property type="match status" value="1"/>
</dbReference>
<keyword evidence="5" id="KW-1185">Reference proteome</keyword>
<dbReference type="Proteomes" id="UP000523795">
    <property type="component" value="Unassembled WGS sequence"/>
</dbReference>
<sequence length="69" mass="7599">MLTDEVNRLHHLMPVVEEHVSSASEREAHEAIFAAVATGNAAEAEARMREHLIEANDAMLKGFFDAGPR</sequence>
<comment type="caution">
    <text evidence="4">The sequence shown here is derived from an EMBL/GenBank/DDBJ whole genome shotgun (WGS) entry which is preliminary data.</text>
</comment>
<keyword evidence="2" id="KW-0238">DNA-binding</keyword>
<organism evidence="4 5">
    <name type="scientific">Arthrobacter deserti</name>
    <dbReference type="NCBI Taxonomy" id="1742687"/>
    <lineage>
        <taxon>Bacteria</taxon>
        <taxon>Bacillati</taxon>
        <taxon>Actinomycetota</taxon>
        <taxon>Actinomycetes</taxon>
        <taxon>Micrococcales</taxon>
        <taxon>Micrococcaceae</taxon>
        <taxon>Arthrobacter</taxon>
    </lineage>
</organism>
<dbReference type="EMBL" id="JAAZSR010000119">
    <property type="protein sequence ID" value="NKX50715.1"/>
    <property type="molecule type" value="Genomic_DNA"/>
</dbReference>
<keyword evidence="1" id="KW-0805">Transcription regulation</keyword>
<name>A0ABX1JQ01_9MICC</name>
<dbReference type="InterPro" id="IPR008920">
    <property type="entry name" value="TF_FadR/GntR_C"/>
</dbReference>
<dbReference type="Gene3D" id="1.20.120.530">
    <property type="entry name" value="GntR ligand-binding domain-like"/>
    <property type="match status" value="1"/>
</dbReference>
<gene>
    <name evidence="4" type="ORF">HER39_09080</name>
</gene>
<reference evidence="4 5" key="1">
    <citation type="submission" date="2020-04" db="EMBL/GenBank/DDBJ databases">
        <authorList>
            <person name="Liu S."/>
        </authorList>
    </citation>
    <scope>NUCLEOTIDE SEQUENCE [LARGE SCALE GENOMIC DNA]</scope>
    <source>
        <strain evidence="4 5">CGMCC 1.15091</strain>
    </source>
</reference>
<accession>A0ABX1JQ01</accession>
<evidence type="ECO:0000256" key="2">
    <source>
        <dbReference type="ARBA" id="ARBA00023125"/>
    </source>
</evidence>
<evidence type="ECO:0000256" key="1">
    <source>
        <dbReference type="ARBA" id="ARBA00023015"/>
    </source>
</evidence>